<dbReference type="InterPro" id="IPR049449">
    <property type="entry name" value="TesB_ACOT8-like_N"/>
</dbReference>
<dbReference type="AlphaFoldDB" id="A0A1G6SHH9"/>
<dbReference type="CDD" id="cd03443">
    <property type="entry name" value="PaaI_thioesterase"/>
    <property type="match status" value="1"/>
</dbReference>
<evidence type="ECO:0000313" key="3">
    <source>
        <dbReference type="Proteomes" id="UP000199417"/>
    </source>
</evidence>
<reference evidence="2 3" key="1">
    <citation type="submission" date="2016-10" db="EMBL/GenBank/DDBJ databases">
        <authorList>
            <person name="de Groot N.N."/>
        </authorList>
    </citation>
    <scope>NUCLEOTIDE SEQUENCE [LARGE SCALE GENOMIC DNA]</scope>
    <source>
        <strain evidence="2 3">JCM 11308</strain>
    </source>
</reference>
<dbReference type="Proteomes" id="UP000199417">
    <property type="component" value="Unassembled WGS sequence"/>
</dbReference>
<evidence type="ECO:0000259" key="1">
    <source>
        <dbReference type="Pfam" id="PF13622"/>
    </source>
</evidence>
<sequence>MTASATRPRGVDPLNTMMGVRVLAMAPAGTELEGTIGPRFHDHRGLSGLASVGVLADTAVAGAFYASLPPGHRTVVSQLTAAVAAPLPSAGVVTARARTEHLDLDAGTGLSAGRVATAAGTTAVRLLARSVVVTRAARSDVHLAAGPTLVIPDPEPAAPESLTGLDGRAVVAGIAAGTLRRGPLAGLLGMEIESVGDTSISARFAPTPWMSNQIGSVQGGILFSAAALTSGLSAQALTAVGQSYRLLDLKIDFVRSPAVDGPPIRVEAEVVRAGRRIVLIETRLLDADGHLLARTGSSAQLE</sequence>
<dbReference type="SUPFAM" id="SSF54637">
    <property type="entry name" value="Thioesterase/thiol ester dehydrase-isomerase"/>
    <property type="match status" value="2"/>
</dbReference>
<dbReference type="NCBIfam" id="TIGR00369">
    <property type="entry name" value="unchar_dom_1"/>
    <property type="match status" value="1"/>
</dbReference>
<dbReference type="Gene3D" id="3.10.129.10">
    <property type="entry name" value="Hotdog Thioesterase"/>
    <property type="match status" value="2"/>
</dbReference>
<protein>
    <submittedName>
        <fullName evidence="2">Uncharacterized domain 1-containing protein</fullName>
    </submittedName>
</protein>
<accession>A0A1G6SHH9</accession>
<dbReference type="RefSeq" id="WP_072843404.1">
    <property type="nucleotide sequence ID" value="NZ_FNAB01000003.1"/>
</dbReference>
<evidence type="ECO:0000313" key="2">
    <source>
        <dbReference type="EMBL" id="SDD15595.1"/>
    </source>
</evidence>
<dbReference type="STRING" id="168276.SAMN05444580_103122"/>
<dbReference type="InterPro" id="IPR029069">
    <property type="entry name" value="HotDog_dom_sf"/>
</dbReference>
<dbReference type="InterPro" id="IPR003736">
    <property type="entry name" value="PAAI_dom"/>
</dbReference>
<organism evidence="2 3">
    <name type="scientific">Rhodococcus tukisamuensis</name>
    <dbReference type="NCBI Taxonomy" id="168276"/>
    <lineage>
        <taxon>Bacteria</taxon>
        <taxon>Bacillati</taxon>
        <taxon>Actinomycetota</taxon>
        <taxon>Actinomycetes</taxon>
        <taxon>Mycobacteriales</taxon>
        <taxon>Nocardiaceae</taxon>
        <taxon>Rhodococcus</taxon>
    </lineage>
</organism>
<keyword evidence="3" id="KW-1185">Reference proteome</keyword>
<proteinExistence type="predicted"/>
<dbReference type="EMBL" id="FNAB01000003">
    <property type="protein sequence ID" value="SDD15595.1"/>
    <property type="molecule type" value="Genomic_DNA"/>
</dbReference>
<name>A0A1G6SHH9_9NOCA</name>
<dbReference type="GO" id="GO:0016790">
    <property type="term" value="F:thiolester hydrolase activity"/>
    <property type="evidence" value="ECO:0007669"/>
    <property type="project" value="UniProtKB-ARBA"/>
</dbReference>
<dbReference type="Pfam" id="PF13622">
    <property type="entry name" value="4HBT_3"/>
    <property type="match status" value="1"/>
</dbReference>
<feature type="domain" description="Acyl-CoA thioesterase-like N-terminal HotDog" evidence="1">
    <location>
        <begin position="229"/>
        <end position="286"/>
    </location>
</feature>
<gene>
    <name evidence="2" type="ORF">SAMN05444580_103122</name>
</gene>